<evidence type="ECO:0000256" key="1">
    <source>
        <dbReference type="SAM" id="SignalP"/>
    </source>
</evidence>
<keyword evidence="1" id="KW-0732">Signal</keyword>
<gene>
    <name evidence="2" type="ORF">JZ751_027893</name>
</gene>
<sequence>MYFINNANYNRVCLGLLALLDLLVPPSQEGHRGLVRLGPLDHPESLGSRVVRVLPAAMDVQDHQAPKERRVNRAPLVPRAVQEKVGLLGFLGQWGLLDLLGHQAPLGLATDDMEGSGVGLFNGVPGVRGPEGRQVIEVHACSCDIS</sequence>
<name>A0A8T2PBS8_9TELE</name>
<dbReference type="EMBL" id="JAFBMS010000009">
    <property type="protein sequence ID" value="KAG9349450.1"/>
    <property type="molecule type" value="Genomic_DNA"/>
</dbReference>
<reference evidence="2" key="1">
    <citation type="thesis" date="2021" institute="BYU ScholarsArchive" country="Provo, UT, USA">
        <title>Applications of and Algorithms for Genome Assembly and Genomic Analyses with an Emphasis on Marine Teleosts.</title>
        <authorList>
            <person name="Pickett B.D."/>
        </authorList>
    </citation>
    <scope>NUCLEOTIDE SEQUENCE</scope>
    <source>
        <strain evidence="2">HI-2016</strain>
    </source>
</reference>
<organism evidence="2 3">
    <name type="scientific">Albula glossodonta</name>
    <name type="common">roundjaw bonefish</name>
    <dbReference type="NCBI Taxonomy" id="121402"/>
    <lineage>
        <taxon>Eukaryota</taxon>
        <taxon>Metazoa</taxon>
        <taxon>Chordata</taxon>
        <taxon>Craniata</taxon>
        <taxon>Vertebrata</taxon>
        <taxon>Euteleostomi</taxon>
        <taxon>Actinopterygii</taxon>
        <taxon>Neopterygii</taxon>
        <taxon>Teleostei</taxon>
        <taxon>Albuliformes</taxon>
        <taxon>Albulidae</taxon>
        <taxon>Albula</taxon>
    </lineage>
</organism>
<feature type="chain" id="PRO_5035780362" evidence="1">
    <location>
        <begin position="31"/>
        <end position="146"/>
    </location>
</feature>
<evidence type="ECO:0000313" key="2">
    <source>
        <dbReference type="EMBL" id="KAG9349450.1"/>
    </source>
</evidence>
<evidence type="ECO:0000313" key="3">
    <source>
        <dbReference type="Proteomes" id="UP000824540"/>
    </source>
</evidence>
<dbReference type="AlphaFoldDB" id="A0A8T2PBS8"/>
<proteinExistence type="predicted"/>
<dbReference type="Proteomes" id="UP000824540">
    <property type="component" value="Unassembled WGS sequence"/>
</dbReference>
<keyword evidence="3" id="KW-1185">Reference proteome</keyword>
<protein>
    <submittedName>
        <fullName evidence="2">Uncharacterized protein</fullName>
    </submittedName>
</protein>
<comment type="caution">
    <text evidence="2">The sequence shown here is derived from an EMBL/GenBank/DDBJ whole genome shotgun (WGS) entry which is preliminary data.</text>
</comment>
<feature type="signal peptide" evidence="1">
    <location>
        <begin position="1"/>
        <end position="30"/>
    </location>
</feature>
<accession>A0A8T2PBS8</accession>